<keyword evidence="3 5" id="KW-0732">Signal</keyword>
<feature type="binding site" evidence="4">
    <location>
        <position position="62"/>
    </location>
    <ligand>
        <name>molybdate</name>
        <dbReference type="ChEBI" id="CHEBI:36264"/>
    </ligand>
</feature>
<dbReference type="InterPro" id="IPR044084">
    <property type="entry name" value="AvModA-like_subst-bd"/>
</dbReference>
<feature type="binding site" evidence="4">
    <location>
        <position position="169"/>
    </location>
    <ligand>
        <name>molybdate</name>
        <dbReference type="ChEBI" id="CHEBI:36264"/>
    </ligand>
</feature>
<dbReference type="Proteomes" id="UP000002601">
    <property type="component" value="Chromosome"/>
</dbReference>
<keyword evidence="7" id="KW-1185">Reference proteome</keyword>
<protein>
    <submittedName>
        <fullName evidence="6">Molybdenum ABC transporter, periplasmic molybdate-binding protein</fullName>
    </submittedName>
</protein>
<evidence type="ECO:0000313" key="6">
    <source>
        <dbReference type="EMBL" id="ACS78373.1"/>
    </source>
</evidence>
<feature type="chain" id="PRO_5002962738" evidence="5">
    <location>
        <begin position="26"/>
        <end position="248"/>
    </location>
</feature>
<dbReference type="GO" id="GO:0046872">
    <property type="term" value="F:metal ion binding"/>
    <property type="evidence" value="ECO:0007669"/>
    <property type="project" value="UniProtKB-KW"/>
</dbReference>
<dbReference type="OrthoDB" id="9785015at2"/>
<evidence type="ECO:0000256" key="1">
    <source>
        <dbReference type="ARBA" id="ARBA00009175"/>
    </source>
</evidence>
<dbReference type="NCBIfam" id="TIGR01256">
    <property type="entry name" value="modA"/>
    <property type="match status" value="1"/>
</dbReference>
<dbReference type="AlphaFoldDB" id="C6BWC9"/>
<dbReference type="GO" id="GO:0015689">
    <property type="term" value="P:molybdate ion transport"/>
    <property type="evidence" value="ECO:0007669"/>
    <property type="project" value="InterPro"/>
</dbReference>
<dbReference type="HOGENOM" id="CLU_065520_1_0_7"/>
<dbReference type="KEGG" id="dsa:Desal_0306"/>
<name>C6BWC9_MARSD</name>
<dbReference type="PANTHER" id="PTHR30632:SF14">
    <property type="entry name" value="TUNGSTATE_MOLYBDATE_CHROMATE-BINDING PROTEIN MODA"/>
    <property type="match status" value="1"/>
</dbReference>
<dbReference type="PANTHER" id="PTHR30632">
    <property type="entry name" value="MOLYBDATE-BINDING PERIPLASMIC PROTEIN"/>
    <property type="match status" value="1"/>
</dbReference>
<dbReference type="eggNOG" id="COG0725">
    <property type="taxonomic scope" value="Bacteria"/>
</dbReference>
<dbReference type="CDD" id="cd13539">
    <property type="entry name" value="PBP2_AvModA"/>
    <property type="match status" value="1"/>
</dbReference>
<accession>C6BWC9</accession>
<reference evidence="6 7" key="1">
    <citation type="submission" date="2009-06" db="EMBL/GenBank/DDBJ databases">
        <title>Complete sequence of Desulfovibrio salexigens DSM 2638.</title>
        <authorList>
            <consortium name="US DOE Joint Genome Institute"/>
            <person name="Lucas S."/>
            <person name="Copeland A."/>
            <person name="Lapidus A."/>
            <person name="Glavina del Rio T."/>
            <person name="Tice H."/>
            <person name="Bruce D."/>
            <person name="Goodwin L."/>
            <person name="Pitluck S."/>
            <person name="Munk A.C."/>
            <person name="Brettin T."/>
            <person name="Detter J.C."/>
            <person name="Han C."/>
            <person name="Tapia R."/>
            <person name="Larimer F."/>
            <person name="Land M."/>
            <person name="Hauser L."/>
            <person name="Kyrpides N."/>
            <person name="Anderson I."/>
            <person name="Wall J.D."/>
            <person name="Arkin A.P."/>
            <person name="Dehal P."/>
            <person name="Chivian D."/>
            <person name="Giles B."/>
            <person name="Hazen T.C."/>
        </authorList>
    </citation>
    <scope>NUCLEOTIDE SEQUENCE [LARGE SCALE GENOMIC DNA]</scope>
    <source>
        <strain evidence="7">ATCC 14822 / DSM 2638 / NCIMB 8403 / VKM B-1763</strain>
    </source>
</reference>
<evidence type="ECO:0000256" key="5">
    <source>
        <dbReference type="SAM" id="SignalP"/>
    </source>
</evidence>
<dbReference type="Gene3D" id="3.40.190.10">
    <property type="entry name" value="Periplasmic binding protein-like II"/>
    <property type="match status" value="2"/>
</dbReference>
<dbReference type="GO" id="GO:0030973">
    <property type="term" value="F:molybdate ion binding"/>
    <property type="evidence" value="ECO:0007669"/>
    <property type="project" value="InterPro"/>
</dbReference>
<dbReference type="RefSeq" id="WP_012765899.1">
    <property type="nucleotide sequence ID" value="NC_012881.1"/>
</dbReference>
<evidence type="ECO:0000256" key="4">
    <source>
        <dbReference type="PIRSR" id="PIRSR004846-1"/>
    </source>
</evidence>
<dbReference type="InterPro" id="IPR050682">
    <property type="entry name" value="ModA/WtpA"/>
</dbReference>
<dbReference type="EMBL" id="CP001649">
    <property type="protein sequence ID" value="ACS78373.1"/>
    <property type="molecule type" value="Genomic_DNA"/>
</dbReference>
<dbReference type="STRING" id="526222.Desal_0306"/>
<evidence type="ECO:0000313" key="7">
    <source>
        <dbReference type="Proteomes" id="UP000002601"/>
    </source>
</evidence>
<evidence type="ECO:0000256" key="3">
    <source>
        <dbReference type="ARBA" id="ARBA00022729"/>
    </source>
</evidence>
<organism evidence="6 7">
    <name type="scientific">Maridesulfovibrio salexigens (strain ATCC 14822 / DSM 2638 / NCIMB 8403 / VKM B-1763)</name>
    <name type="common">Desulfovibrio salexigens</name>
    <dbReference type="NCBI Taxonomy" id="526222"/>
    <lineage>
        <taxon>Bacteria</taxon>
        <taxon>Pseudomonadati</taxon>
        <taxon>Thermodesulfobacteriota</taxon>
        <taxon>Desulfovibrionia</taxon>
        <taxon>Desulfovibrionales</taxon>
        <taxon>Desulfovibrionaceae</taxon>
        <taxon>Maridesulfovibrio</taxon>
    </lineage>
</organism>
<gene>
    <name evidence="6" type="ordered locus">Desal_0306</name>
</gene>
<proteinExistence type="inferred from homology"/>
<evidence type="ECO:0000256" key="2">
    <source>
        <dbReference type="ARBA" id="ARBA00022723"/>
    </source>
</evidence>
<keyword evidence="2 4" id="KW-0479">Metal-binding</keyword>
<dbReference type="PIRSF" id="PIRSF004846">
    <property type="entry name" value="ModA"/>
    <property type="match status" value="1"/>
</dbReference>
<comment type="similarity">
    <text evidence="1">Belongs to the bacterial solute-binding protein ModA family.</text>
</comment>
<dbReference type="SUPFAM" id="SSF53850">
    <property type="entry name" value="Periplasmic binding protein-like II"/>
    <property type="match status" value="1"/>
</dbReference>
<dbReference type="InterPro" id="IPR005950">
    <property type="entry name" value="ModA"/>
</dbReference>
<sequence>MKRISALILTPLLILLLALPLTASAADLMIAQAANFMPAMKEIIPAFKKASGLEVQATYTSTGKLYAQIVNGAPFDLFLAADERRPQKLFNDGLTETPFVYAKGKVVLWSKDKKNIGNSWQETIKAGKLNKIAIANTETAPYGTAAMIALQHAKLWEQVKPELVYAQSIAQAFQFASTGAADAGFCAYSSMFTPTGKKGRFAVVKEAPPVIQAACILKSSEHKIAAIKFVEFLSGPEATAIKKKYGYD</sequence>
<feature type="signal peptide" evidence="5">
    <location>
        <begin position="1"/>
        <end position="25"/>
    </location>
</feature>
<keyword evidence="4" id="KW-0500">Molybdenum</keyword>
<dbReference type="Pfam" id="PF13531">
    <property type="entry name" value="SBP_bac_11"/>
    <property type="match status" value="1"/>
</dbReference>